<accession>A0A8J2VDV7</accession>
<proteinExistence type="predicted"/>
<comment type="caution">
    <text evidence="1">The sequence shown here is derived from an EMBL/GenBank/DDBJ whole genome shotgun (WGS) entry which is preliminary data.</text>
</comment>
<dbReference type="Proteomes" id="UP000625210">
    <property type="component" value="Unassembled WGS sequence"/>
</dbReference>
<organism evidence="1 2">
    <name type="scientific">Marinithermofilum abyssi</name>
    <dbReference type="NCBI Taxonomy" id="1571185"/>
    <lineage>
        <taxon>Bacteria</taxon>
        <taxon>Bacillati</taxon>
        <taxon>Bacillota</taxon>
        <taxon>Bacilli</taxon>
        <taxon>Bacillales</taxon>
        <taxon>Thermoactinomycetaceae</taxon>
        <taxon>Marinithermofilum</taxon>
    </lineage>
</organism>
<sequence>MVPRACLLIQASSIDGEVGVIGEDPLHSQSTSLAKVAPLPGLAMRFLQEIGDGDTGPL</sequence>
<gene>
    <name evidence="1" type="ORF">GCM10011571_00070</name>
</gene>
<evidence type="ECO:0000313" key="1">
    <source>
        <dbReference type="EMBL" id="GGE03252.1"/>
    </source>
</evidence>
<evidence type="ECO:0000313" key="2">
    <source>
        <dbReference type="Proteomes" id="UP000625210"/>
    </source>
</evidence>
<keyword evidence="2" id="KW-1185">Reference proteome</keyword>
<dbReference type="EMBL" id="BMHQ01000001">
    <property type="protein sequence ID" value="GGE03252.1"/>
    <property type="molecule type" value="Genomic_DNA"/>
</dbReference>
<name>A0A8J2VDV7_9BACL</name>
<reference evidence="1" key="2">
    <citation type="submission" date="2020-09" db="EMBL/GenBank/DDBJ databases">
        <authorList>
            <person name="Sun Q."/>
            <person name="Zhou Y."/>
        </authorList>
    </citation>
    <scope>NUCLEOTIDE SEQUENCE</scope>
    <source>
        <strain evidence="1">CGMCC 1.15179</strain>
    </source>
</reference>
<protein>
    <submittedName>
        <fullName evidence="1">Uncharacterized protein</fullName>
    </submittedName>
</protein>
<reference evidence="1" key="1">
    <citation type="journal article" date="2014" name="Int. J. Syst. Evol. Microbiol.">
        <title>Complete genome sequence of Corynebacterium casei LMG S-19264T (=DSM 44701T), isolated from a smear-ripened cheese.</title>
        <authorList>
            <consortium name="US DOE Joint Genome Institute (JGI-PGF)"/>
            <person name="Walter F."/>
            <person name="Albersmeier A."/>
            <person name="Kalinowski J."/>
            <person name="Ruckert C."/>
        </authorList>
    </citation>
    <scope>NUCLEOTIDE SEQUENCE</scope>
    <source>
        <strain evidence="1">CGMCC 1.15179</strain>
    </source>
</reference>
<dbReference type="AlphaFoldDB" id="A0A8J2VDV7"/>